<dbReference type="CDD" id="cd00336">
    <property type="entry name" value="Ribosomal_L22"/>
    <property type="match status" value="1"/>
</dbReference>
<evidence type="ECO:0000256" key="1">
    <source>
        <dbReference type="ARBA" id="ARBA00009451"/>
    </source>
</evidence>
<accession>A0A381ZLQ4</accession>
<feature type="non-terminal residue" evidence="6">
    <location>
        <position position="1"/>
    </location>
</feature>
<gene>
    <name evidence="6" type="ORF">METZ01_LOCUS142973</name>
</gene>
<keyword evidence="2" id="KW-0699">rRNA-binding</keyword>
<dbReference type="InterPro" id="IPR036394">
    <property type="entry name" value="Ribosomal_uL22_sf"/>
</dbReference>
<dbReference type="NCBIfam" id="TIGR01044">
    <property type="entry name" value="rplV_bact"/>
    <property type="match status" value="1"/>
</dbReference>
<proteinExistence type="inferred from homology"/>
<evidence type="ECO:0000256" key="4">
    <source>
        <dbReference type="ARBA" id="ARBA00022980"/>
    </source>
</evidence>
<dbReference type="InterPro" id="IPR005727">
    <property type="entry name" value="Ribosomal_uL22_bac/chlpt-type"/>
</dbReference>
<name>A0A381ZLQ4_9ZZZZ</name>
<dbReference type="GO" id="GO:0022625">
    <property type="term" value="C:cytosolic large ribosomal subunit"/>
    <property type="evidence" value="ECO:0007669"/>
    <property type="project" value="TreeGrafter"/>
</dbReference>
<sequence length="76" mass="8621">VIAKCLDSAVANAENNDGISAEELYVSACYADEGPTLKRWRPRARGRATRINKRTCHITIIVNRYDEATLEDLRER</sequence>
<dbReference type="AlphaFoldDB" id="A0A381ZLQ4"/>
<evidence type="ECO:0008006" key="7">
    <source>
        <dbReference type="Google" id="ProtNLM"/>
    </source>
</evidence>
<dbReference type="PANTHER" id="PTHR13501">
    <property type="entry name" value="CHLOROPLAST 50S RIBOSOMAL PROTEIN L22-RELATED"/>
    <property type="match status" value="1"/>
</dbReference>
<feature type="non-terminal residue" evidence="6">
    <location>
        <position position="76"/>
    </location>
</feature>
<dbReference type="GO" id="GO:0006412">
    <property type="term" value="P:translation"/>
    <property type="evidence" value="ECO:0007669"/>
    <property type="project" value="InterPro"/>
</dbReference>
<keyword evidence="3" id="KW-0694">RNA-binding</keyword>
<protein>
    <recommendedName>
        <fullName evidence="7">50S ribosomal protein L22</fullName>
    </recommendedName>
</protein>
<evidence type="ECO:0000256" key="2">
    <source>
        <dbReference type="ARBA" id="ARBA00022730"/>
    </source>
</evidence>
<keyword evidence="5" id="KW-0687">Ribonucleoprotein</keyword>
<evidence type="ECO:0000256" key="5">
    <source>
        <dbReference type="ARBA" id="ARBA00023274"/>
    </source>
</evidence>
<comment type="similarity">
    <text evidence="1">Belongs to the universal ribosomal protein uL22 family.</text>
</comment>
<evidence type="ECO:0000256" key="3">
    <source>
        <dbReference type="ARBA" id="ARBA00022884"/>
    </source>
</evidence>
<evidence type="ECO:0000313" key="6">
    <source>
        <dbReference type="EMBL" id="SVA90119.1"/>
    </source>
</evidence>
<dbReference type="Pfam" id="PF00237">
    <property type="entry name" value="Ribosomal_L22"/>
    <property type="match status" value="1"/>
</dbReference>
<organism evidence="6">
    <name type="scientific">marine metagenome</name>
    <dbReference type="NCBI Taxonomy" id="408172"/>
    <lineage>
        <taxon>unclassified sequences</taxon>
        <taxon>metagenomes</taxon>
        <taxon>ecological metagenomes</taxon>
    </lineage>
</organism>
<keyword evidence="4" id="KW-0689">Ribosomal protein</keyword>
<dbReference type="Gene3D" id="3.90.470.10">
    <property type="entry name" value="Ribosomal protein L22/L17"/>
    <property type="match status" value="1"/>
</dbReference>
<dbReference type="InterPro" id="IPR018260">
    <property type="entry name" value="Ribosomal_uL22_CS"/>
</dbReference>
<dbReference type="SUPFAM" id="SSF54843">
    <property type="entry name" value="Ribosomal protein L22"/>
    <property type="match status" value="1"/>
</dbReference>
<dbReference type="InterPro" id="IPR047867">
    <property type="entry name" value="Ribosomal_uL22_bac/org-type"/>
</dbReference>
<dbReference type="GO" id="GO:0019843">
    <property type="term" value="F:rRNA binding"/>
    <property type="evidence" value="ECO:0007669"/>
    <property type="project" value="UniProtKB-KW"/>
</dbReference>
<dbReference type="GO" id="GO:0003735">
    <property type="term" value="F:structural constituent of ribosome"/>
    <property type="evidence" value="ECO:0007669"/>
    <property type="project" value="InterPro"/>
</dbReference>
<dbReference type="PROSITE" id="PS00464">
    <property type="entry name" value="RIBOSOMAL_L22"/>
    <property type="match status" value="1"/>
</dbReference>
<dbReference type="InterPro" id="IPR001063">
    <property type="entry name" value="Ribosomal_uL22"/>
</dbReference>
<dbReference type="EMBL" id="UINC01021793">
    <property type="protein sequence ID" value="SVA90119.1"/>
    <property type="molecule type" value="Genomic_DNA"/>
</dbReference>
<reference evidence="6" key="1">
    <citation type="submission" date="2018-05" db="EMBL/GenBank/DDBJ databases">
        <authorList>
            <person name="Lanie J.A."/>
            <person name="Ng W.-L."/>
            <person name="Kazmierczak K.M."/>
            <person name="Andrzejewski T.M."/>
            <person name="Davidsen T.M."/>
            <person name="Wayne K.J."/>
            <person name="Tettelin H."/>
            <person name="Glass J.I."/>
            <person name="Rusch D."/>
            <person name="Podicherti R."/>
            <person name="Tsui H.-C.T."/>
            <person name="Winkler M.E."/>
        </authorList>
    </citation>
    <scope>NUCLEOTIDE SEQUENCE</scope>
</reference>
<dbReference type="PANTHER" id="PTHR13501:SF8">
    <property type="entry name" value="LARGE RIBOSOMAL SUBUNIT PROTEIN UL22M"/>
    <property type="match status" value="1"/>
</dbReference>